<gene>
    <name evidence="1" type="ORF">DSY94_09215</name>
</gene>
<proteinExistence type="predicted"/>
<dbReference type="PRINTS" id="PR01210">
    <property type="entry name" value="GGTRANSPTASE"/>
</dbReference>
<dbReference type="InterPro" id="IPR052896">
    <property type="entry name" value="GGT-like_enzyme"/>
</dbReference>
<evidence type="ECO:0000313" key="1">
    <source>
        <dbReference type="EMBL" id="RTZ83049.1"/>
    </source>
</evidence>
<organism evidence="1 2">
    <name type="scientific">SAR324 cluster bacterium</name>
    <dbReference type="NCBI Taxonomy" id="2024889"/>
    <lineage>
        <taxon>Bacteria</taxon>
        <taxon>Deltaproteobacteria</taxon>
        <taxon>SAR324 cluster</taxon>
    </lineage>
</organism>
<dbReference type="EMBL" id="QNZI01000235">
    <property type="protein sequence ID" value="RTZ83049.1"/>
    <property type="molecule type" value="Genomic_DNA"/>
</dbReference>
<feature type="non-terminal residue" evidence="1">
    <location>
        <position position="190"/>
    </location>
</feature>
<keyword evidence="1" id="KW-0808">Transferase</keyword>
<dbReference type="GO" id="GO:0016740">
    <property type="term" value="F:transferase activity"/>
    <property type="evidence" value="ECO:0007669"/>
    <property type="project" value="UniProtKB-KW"/>
</dbReference>
<dbReference type="SUPFAM" id="SSF56235">
    <property type="entry name" value="N-terminal nucleophile aminohydrolases (Ntn hydrolases)"/>
    <property type="match status" value="1"/>
</dbReference>
<dbReference type="AlphaFoldDB" id="A0A432GGM3"/>
<accession>A0A432GGM3</accession>
<protein>
    <submittedName>
        <fullName evidence="1">Gamma-glutamyltransferase family protein</fullName>
    </submittedName>
</protein>
<name>A0A432GGM3_9DELT</name>
<dbReference type="Pfam" id="PF01019">
    <property type="entry name" value="G_glu_transpept"/>
    <property type="match status" value="1"/>
</dbReference>
<reference evidence="1 2" key="1">
    <citation type="submission" date="2018-06" db="EMBL/GenBank/DDBJ databases">
        <title>Combined omics and stable isotope probing to characterize newly discovered Mariana Back-Arc vent microbial communities.</title>
        <authorList>
            <person name="Trembath-Reichert E."/>
            <person name="Huber J.A."/>
        </authorList>
    </citation>
    <scope>NUCLEOTIDE SEQUENCE [LARGE SCALE GENOMIC DNA]</scope>
    <source>
        <strain evidence="1">MAG 24</strain>
    </source>
</reference>
<sequence length="190" mass="20033">MSRAFRQNTTQKNTYYPQLLGTHGAVATEHYLATKAGVDLLGVGGNAVDAAVGATFVEGVVNPQMFTLGGECPMLICMAETNQVVSVNGNTSAPEKATPEVYLERGLAVVPDEGILSSGVPAALGALVSVLARFGQLTFTEVVAPALDYARNGFPVHAGLYGQEGFGIRDLEEKFRSRWPGSAQVYLPQG</sequence>
<evidence type="ECO:0000313" key="2">
    <source>
        <dbReference type="Proteomes" id="UP000287176"/>
    </source>
</evidence>
<dbReference type="InterPro" id="IPR029055">
    <property type="entry name" value="Ntn_hydrolases_N"/>
</dbReference>
<dbReference type="PANTHER" id="PTHR43881">
    <property type="entry name" value="GAMMA-GLUTAMYLTRANSPEPTIDASE (AFU_ORTHOLOGUE AFUA_4G13580)"/>
    <property type="match status" value="1"/>
</dbReference>
<dbReference type="PANTHER" id="PTHR43881:SF1">
    <property type="entry name" value="GAMMA-GLUTAMYLTRANSPEPTIDASE (AFU_ORTHOLOGUE AFUA_4G13580)"/>
    <property type="match status" value="1"/>
</dbReference>
<dbReference type="Proteomes" id="UP000287176">
    <property type="component" value="Unassembled WGS sequence"/>
</dbReference>
<comment type="caution">
    <text evidence="1">The sequence shown here is derived from an EMBL/GenBank/DDBJ whole genome shotgun (WGS) entry which is preliminary data.</text>
</comment>